<dbReference type="GeneID" id="38111361"/>
<keyword evidence="3" id="KW-1185">Reference proteome</keyword>
<proteinExistence type="predicted"/>
<evidence type="ECO:0000313" key="3">
    <source>
        <dbReference type="Proteomes" id="UP000256690"/>
    </source>
</evidence>
<feature type="compositionally biased region" description="Acidic residues" evidence="1">
    <location>
        <begin position="76"/>
        <end position="86"/>
    </location>
</feature>
<sequence length="115" mass="12981">MPPSALQPSKTLIFNQSHRNRPPYKMSTEGREWREWLLSRNQEMMDPNSLENQIAAERMQSWEQAHGMSRRLDAQGIEEEGTEEAETGTGRVGVAGNEDLDEEDQGASGDFSDTL</sequence>
<reference evidence="2 3" key="1">
    <citation type="journal article" date="2018" name="IMA Fungus">
        <title>IMA Genome-F 9: Draft genome sequence of Annulohypoxylon stygium, Aspergillus mulundensis, Berkeleyomyces basicola (syn. Thielaviopsis basicola), Ceratocystis smalleyi, two Cercospora beticola strains, Coleophoma cylindrospora, Fusarium fracticaudum, Phialophora cf. hyalina, and Morchella septimelata.</title>
        <authorList>
            <person name="Wingfield B.D."/>
            <person name="Bills G.F."/>
            <person name="Dong Y."/>
            <person name="Huang W."/>
            <person name="Nel W.J."/>
            <person name="Swalarsk-Parry B.S."/>
            <person name="Vaghefi N."/>
            <person name="Wilken P.M."/>
            <person name="An Z."/>
            <person name="de Beer Z.W."/>
            <person name="De Vos L."/>
            <person name="Chen L."/>
            <person name="Duong T.A."/>
            <person name="Gao Y."/>
            <person name="Hammerbacher A."/>
            <person name="Kikkert J.R."/>
            <person name="Li Y."/>
            <person name="Li H."/>
            <person name="Li K."/>
            <person name="Li Q."/>
            <person name="Liu X."/>
            <person name="Ma X."/>
            <person name="Naidoo K."/>
            <person name="Pethybridge S.J."/>
            <person name="Sun J."/>
            <person name="Steenkamp E.T."/>
            <person name="van der Nest M.A."/>
            <person name="van Wyk S."/>
            <person name="Wingfield M.J."/>
            <person name="Xiong C."/>
            <person name="Yue Q."/>
            <person name="Zhang X."/>
        </authorList>
    </citation>
    <scope>NUCLEOTIDE SEQUENCE [LARGE SCALE GENOMIC DNA]</scope>
    <source>
        <strain evidence="2 3">DSM 5745</strain>
    </source>
</reference>
<dbReference type="EMBL" id="PVWQ01000001">
    <property type="protein sequence ID" value="RDW93669.1"/>
    <property type="molecule type" value="Genomic_DNA"/>
</dbReference>
<gene>
    <name evidence="2" type="ORF">DSM5745_00991</name>
</gene>
<dbReference type="Proteomes" id="UP000256690">
    <property type="component" value="Unassembled WGS sequence"/>
</dbReference>
<dbReference type="RefSeq" id="XP_026608852.1">
    <property type="nucleotide sequence ID" value="XM_026743007.1"/>
</dbReference>
<protein>
    <submittedName>
        <fullName evidence="2">Uncharacterized protein</fullName>
    </submittedName>
</protein>
<accession>A0A3D8T559</accession>
<comment type="caution">
    <text evidence="2">The sequence shown here is derived from an EMBL/GenBank/DDBJ whole genome shotgun (WGS) entry which is preliminary data.</text>
</comment>
<evidence type="ECO:0000313" key="2">
    <source>
        <dbReference type="EMBL" id="RDW93669.1"/>
    </source>
</evidence>
<feature type="compositionally biased region" description="Polar residues" evidence="1">
    <location>
        <begin position="1"/>
        <end position="17"/>
    </location>
</feature>
<dbReference type="AlphaFoldDB" id="A0A3D8T559"/>
<name>A0A3D8T559_9EURO</name>
<feature type="region of interest" description="Disordered" evidence="1">
    <location>
        <begin position="61"/>
        <end position="115"/>
    </location>
</feature>
<feature type="region of interest" description="Disordered" evidence="1">
    <location>
        <begin position="1"/>
        <end position="29"/>
    </location>
</feature>
<organism evidence="2 3">
    <name type="scientific">Aspergillus mulundensis</name>
    <dbReference type="NCBI Taxonomy" id="1810919"/>
    <lineage>
        <taxon>Eukaryota</taxon>
        <taxon>Fungi</taxon>
        <taxon>Dikarya</taxon>
        <taxon>Ascomycota</taxon>
        <taxon>Pezizomycotina</taxon>
        <taxon>Eurotiomycetes</taxon>
        <taxon>Eurotiomycetidae</taxon>
        <taxon>Eurotiales</taxon>
        <taxon>Aspergillaceae</taxon>
        <taxon>Aspergillus</taxon>
        <taxon>Aspergillus subgen. Nidulantes</taxon>
    </lineage>
</organism>
<evidence type="ECO:0000256" key="1">
    <source>
        <dbReference type="SAM" id="MobiDB-lite"/>
    </source>
</evidence>